<dbReference type="InterPro" id="IPR011701">
    <property type="entry name" value="MFS"/>
</dbReference>
<feature type="transmembrane region" description="Helical" evidence="6">
    <location>
        <begin position="271"/>
        <end position="293"/>
    </location>
</feature>
<keyword evidence="3 6" id="KW-1133">Transmembrane helix</keyword>
<dbReference type="SUPFAM" id="SSF103473">
    <property type="entry name" value="MFS general substrate transporter"/>
    <property type="match status" value="2"/>
</dbReference>
<comment type="caution">
    <text evidence="7">The sequence shown here is derived from an EMBL/GenBank/DDBJ whole genome shotgun (WGS) entry which is preliminary data.</text>
</comment>
<feature type="transmembrane region" description="Helical" evidence="6">
    <location>
        <begin position="174"/>
        <end position="197"/>
    </location>
</feature>
<sequence>MDRSEVDCQTTLPNGCTMAEAADERTPLLSSTSVSHTTVSHSGASPEGPGIPRDHQGEDDDDVIQPRKDRRRLKKIWTSLKPSTESQILLAGFLITLSFSFTQVPILYAFHLMQCDDYYSTHPPYTGPGDRCNIDEIAAGMATQFSILGMSTTFCGTINLFVAGWTAKKIGPKYALMIQTLVPGIRVSTQILGLMAGGAKGMLMIQCTQIITVIGGPAGYLLIVNIIAGEVVPPLRRTAVFGMLQGCIMLGQGLGYLTGGMMGDIWGISRPFEVAFCAFLLSTLYVAMVVPYIDASTISSAKKARGQGISQLFTPLRVLLPQRILSRNGTVRKHYGLMVLCAGIFLGVLATGYAPLLMQLYATAKFDFKQTENGWLTSGFAFMRGMFLIFAFPRIINRGRCWYMTRHPEAQQHHDHGNDHEETAHLATNPEEFEAPIGSFAEQEPVDAEPVKEDEGTEFDLYFLRISLVVDGVLTMCTAFATERWHIFLAAFLLPLASGSAPAAKGVMTEMCSPSQRADALNALGLVENIARLSTQGLFGFVFAALAEVGKPHLTFFVNAAIAILAYGMLLFSRFPPEGSKIVEDDADEDESS</sequence>
<evidence type="ECO:0000256" key="5">
    <source>
        <dbReference type="SAM" id="MobiDB-lite"/>
    </source>
</evidence>
<evidence type="ECO:0000313" key="8">
    <source>
        <dbReference type="Proteomes" id="UP001323405"/>
    </source>
</evidence>
<feature type="transmembrane region" description="Helical" evidence="6">
    <location>
        <begin position="239"/>
        <end position="259"/>
    </location>
</feature>
<evidence type="ECO:0000256" key="6">
    <source>
        <dbReference type="SAM" id="Phobius"/>
    </source>
</evidence>
<organism evidence="7 8">
    <name type="scientific">Podospora pseudocomata</name>
    <dbReference type="NCBI Taxonomy" id="2093779"/>
    <lineage>
        <taxon>Eukaryota</taxon>
        <taxon>Fungi</taxon>
        <taxon>Dikarya</taxon>
        <taxon>Ascomycota</taxon>
        <taxon>Pezizomycotina</taxon>
        <taxon>Sordariomycetes</taxon>
        <taxon>Sordariomycetidae</taxon>
        <taxon>Sordariales</taxon>
        <taxon>Podosporaceae</taxon>
        <taxon>Podospora</taxon>
    </lineage>
</organism>
<feature type="transmembrane region" description="Helical" evidence="6">
    <location>
        <begin position="203"/>
        <end position="227"/>
    </location>
</feature>
<keyword evidence="8" id="KW-1185">Reference proteome</keyword>
<name>A0ABR0GL24_9PEZI</name>
<dbReference type="Proteomes" id="UP001323405">
    <property type="component" value="Unassembled WGS sequence"/>
</dbReference>
<proteinExistence type="predicted"/>
<dbReference type="GeneID" id="87909272"/>
<feature type="compositionally biased region" description="Low complexity" evidence="5">
    <location>
        <begin position="30"/>
        <end position="42"/>
    </location>
</feature>
<dbReference type="RefSeq" id="XP_062745423.1">
    <property type="nucleotide sequence ID" value="XM_062889365.1"/>
</dbReference>
<dbReference type="PANTHER" id="PTHR23507:SF13">
    <property type="entry name" value="MFS GENERAL SUBSTRATE TRANSPORTER"/>
    <property type="match status" value="1"/>
</dbReference>
<evidence type="ECO:0000256" key="2">
    <source>
        <dbReference type="ARBA" id="ARBA00022692"/>
    </source>
</evidence>
<dbReference type="PANTHER" id="PTHR23507">
    <property type="entry name" value="ZGC:174356"/>
    <property type="match status" value="1"/>
</dbReference>
<feature type="transmembrane region" description="Helical" evidence="6">
    <location>
        <begin position="487"/>
        <end position="508"/>
    </location>
</feature>
<feature type="transmembrane region" description="Helical" evidence="6">
    <location>
        <begin position="88"/>
        <end position="110"/>
    </location>
</feature>
<gene>
    <name evidence="7" type="ORF">QC762_310670</name>
</gene>
<keyword evidence="2 6" id="KW-0812">Transmembrane</keyword>
<reference evidence="7 8" key="1">
    <citation type="journal article" date="2023" name="bioRxiv">
        <title>High-quality genome assemblies of four members of thePodospora anserinaspecies complex.</title>
        <authorList>
            <person name="Ament-Velasquez S.L."/>
            <person name="Vogan A.A."/>
            <person name="Wallerman O."/>
            <person name="Hartmann F."/>
            <person name="Gautier V."/>
            <person name="Silar P."/>
            <person name="Giraud T."/>
            <person name="Johannesson H."/>
        </authorList>
    </citation>
    <scope>NUCLEOTIDE SEQUENCE [LARGE SCALE GENOMIC DNA]</scope>
    <source>
        <strain evidence="7 8">CBS 415.72m</strain>
    </source>
</reference>
<protein>
    <recommendedName>
        <fullName evidence="9">Major facilitator superfamily (MFS) profile domain-containing protein</fullName>
    </recommendedName>
</protein>
<evidence type="ECO:0008006" key="9">
    <source>
        <dbReference type="Google" id="ProtNLM"/>
    </source>
</evidence>
<dbReference type="Gene3D" id="1.20.1250.20">
    <property type="entry name" value="MFS general substrate transporter like domains"/>
    <property type="match status" value="2"/>
</dbReference>
<feature type="transmembrane region" description="Helical" evidence="6">
    <location>
        <begin position="553"/>
        <end position="572"/>
    </location>
</feature>
<feature type="transmembrane region" description="Helical" evidence="6">
    <location>
        <begin position="145"/>
        <end position="167"/>
    </location>
</feature>
<evidence type="ECO:0000313" key="7">
    <source>
        <dbReference type="EMBL" id="KAK4656448.1"/>
    </source>
</evidence>
<accession>A0ABR0GL24</accession>
<evidence type="ECO:0000256" key="3">
    <source>
        <dbReference type="ARBA" id="ARBA00022989"/>
    </source>
</evidence>
<dbReference type="Pfam" id="PF07690">
    <property type="entry name" value="MFS_1"/>
    <property type="match status" value="1"/>
</dbReference>
<feature type="transmembrane region" description="Helical" evidence="6">
    <location>
        <begin position="374"/>
        <end position="396"/>
    </location>
</feature>
<dbReference type="EMBL" id="JAFFHA010000005">
    <property type="protein sequence ID" value="KAK4656448.1"/>
    <property type="molecule type" value="Genomic_DNA"/>
</dbReference>
<feature type="region of interest" description="Disordered" evidence="5">
    <location>
        <begin position="22"/>
        <end position="66"/>
    </location>
</feature>
<evidence type="ECO:0000256" key="4">
    <source>
        <dbReference type="ARBA" id="ARBA00023136"/>
    </source>
</evidence>
<evidence type="ECO:0000256" key="1">
    <source>
        <dbReference type="ARBA" id="ARBA00004141"/>
    </source>
</evidence>
<keyword evidence="4 6" id="KW-0472">Membrane</keyword>
<comment type="subcellular location">
    <subcellularLocation>
        <location evidence="1">Membrane</location>
        <topology evidence="1">Multi-pass membrane protein</topology>
    </subcellularLocation>
</comment>
<dbReference type="InterPro" id="IPR036259">
    <property type="entry name" value="MFS_trans_sf"/>
</dbReference>
<feature type="transmembrane region" description="Helical" evidence="6">
    <location>
        <begin position="335"/>
        <end position="354"/>
    </location>
</feature>